<comment type="caution">
    <text evidence="14">The sequence shown here is derived from an EMBL/GenBank/DDBJ whole genome shotgun (WGS) entry which is preliminary data.</text>
</comment>
<dbReference type="FunFam" id="2.40.240.10:FF:000015">
    <property type="entry name" value="Glutaminyl-tRNA synthetase"/>
    <property type="match status" value="1"/>
</dbReference>
<dbReference type="EC" id="6.1.1.18" evidence="2"/>
<dbReference type="Proteomes" id="UP001302321">
    <property type="component" value="Unassembled WGS sequence"/>
</dbReference>
<dbReference type="NCBIfam" id="TIGR00440">
    <property type="entry name" value="glnS"/>
    <property type="match status" value="1"/>
</dbReference>
<dbReference type="InterPro" id="IPR049437">
    <property type="entry name" value="tRNA-synt_1c_C2"/>
</dbReference>
<feature type="domain" description="tRNA synthetases class I (E and Q) anti-codon binding" evidence="13">
    <location>
        <begin position="543"/>
        <end position="603"/>
    </location>
</feature>
<evidence type="ECO:0000256" key="10">
    <source>
        <dbReference type="SAM" id="MobiDB-lite"/>
    </source>
</evidence>
<dbReference type="InterPro" id="IPR020056">
    <property type="entry name" value="Rbsml_bL25/Gln-tRNA_synth_N"/>
</dbReference>
<dbReference type="Pfam" id="PF20974">
    <property type="entry name" value="tRNA-synt_1c_C2"/>
    <property type="match status" value="1"/>
</dbReference>
<comment type="catalytic activity">
    <reaction evidence="8">
        <text>tRNA(Gln) + L-glutamine + ATP = L-glutaminyl-tRNA(Gln) + AMP + diphosphate</text>
        <dbReference type="Rhea" id="RHEA:20121"/>
        <dbReference type="Rhea" id="RHEA-COMP:9662"/>
        <dbReference type="Rhea" id="RHEA-COMP:9681"/>
        <dbReference type="ChEBI" id="CHEBI:30616"/>
        <dbReference type="ChEBI" id="CHEBI:33019"/>
        <dbReference type="ChEBI" id="CHEBI:58359"/>
        <dbReference type="ChEBI" id="CHEBI:78442"/>
        <dbReference type="ChEBI" id="CHEBI:78521"/>
        <dbReference type="ChEBI" id="CHEBI:456215"/>
        <dbReference type="EC" id="6.1.1.18"/>
    </reaction>
</comment>
<evidence type="ECO:0000256" key="6">
    <source>
        <dbReference type="ARBA" id="ARBA00022917"/>
    </source>
</evidence>
<dbReference type="SUPFAM" id="SSF52374">
    <property type="entry name" value="Nucleotidylyl transferase"/>
    <property type="match status" value="1"/>
</dbReference>
<dbReference type="InterPro" id="IPR014729">
    <property type="entry name" value="Rossmann-like_a/b/a_fold"/>
</dbReference>
<dbReference type="FunFam" id="3.40.50.620:FF:000183">
    <property type="entry name" value="Glutaminyl-tRNA synthetase"/>
    <property type="match status" value="1"/>
</dbReference>
<dbReference type="PROSITE" id="PS00178">
    <property type="entry name" value="AA_TRNA_LIGASE_I"/>
    <property type="match status" value="1"/>
</dbReference>
<dbReference type="EMBL" id="MU866277">
    <property type="protein sequence ID" value="KAK4174533.1"/>
    <property type="molecule type" value="Genomic_DNA"/>
</dbReference>
<feature type="compositionally biased region" description="Low complexity" evidence="10">
    <location>
        <begin position="15"/>
        <end position="30"/>
    </location>
</feature>
<name>A0AAN7A590_9PEZI</name>
<evidence type="ECO:0000256" key="4">
    <source>
        <dbReference type="ARBA" id="ARBA00022741"/>
    </source>
</evidence>
<dbReference type="FunFam" id="2.40.240.10:FF:000007">
    <property type="entry name" value="Glutamine--tRNA ligase"/>
    <property type="match status" value="1"/>
</dbReference>
<dbReference type="SUPFAM" id="SSF50715">
    <property type="entry name" value="Ribosomal protein L25-like"/>
    <property type="match status" value="1"/>
</dbReference>
<keyword evidence="6 9" id="KW-0648">Protein biosynthesis</keyword>
<evidence type="ECO:0000256" key="9">
    <source>
        <dbReference type="RuleBase" id="RU363037"/>
    </source>
</evidence>
<evidence type="ECO:0000256" key="7">
    <source>
        <dbReference type="ARBA" id="ARBA00023146"/>
    </source>
</evidence>
<dbReference type="InterPro" id="IPR020058">
    <property type="entry name" value="Glu/Gln-tRNA-synth_Ib_cat-dom"/>
</dbReference>
<keyword evidence="7 9" id="KW-0030">Aminoacyl-tRNA synthetase</keyword>
<feature type="compositionally biased region" description="Basic and acidic residues" evidence="10">
    <location>
        <begin position="73"/>
        <end position="88"/>
    </location>
</feature>
<dbReference type="PRINTS" id="PR00987">
    <property type="entry name" value="TRNASYNTHGLU"/>
</dbReference>
<evidence type="ECO:0000256" key="1">
    <source>
        <dbReference type="ARBA" id="ARBA00005594"/>
    </source>
</evidence>
<dbReference type="GO" id="GO:0006425">
    <property type="term" value="P:glutaminyl-tRNA aminoacylation"/>
    <property type="evidence" value="ECO:0007669"/>
    <property type="project" value="InterPro"/>
</dbReference>
<evidence type="ECO:0000256" key="3">
    <source>
        <dbReference type="ARBA" id="ARBA00022598"/>
    </source>
</evidence>
<protein>
    <recommendedName>
        <fullName evidence="2">glutamine--tRNA ligase</fullName>
        <ecNumber evidence="2">6.1.1.18</ecNumber>
    </recommendedName>
</protein>
<evidence type="ECO:0000256" key="2">
    <source>
        <dbReference type="ARBA" id="ARBA00012836"/>
    </source>
</evidence>
<keyword evidence="4 9" id="KW-0547">Nucleotide-binding</keyword>
<sequence>MADSIADSTAKLEINDASATPATAPAADNAPKLQLDEETGEWVSKGELKKRLAKRAKKASKDKNKEGNNAAGEVKKSAAPPKKEKVEDSPIDTDAMFKQGFLHEVYKERPVKPVFTRFPPEPNGHLHIGHAKAIAVNFGFARYHGGHCYLRFDDTNPEAEEEIYFTSIEETVRWLGFEPYKITYSSDHFDTLYSLAEKLIEQGNGYVCSCSDSEIKLQRGGEKGATPRYRCEHANQSVEENLQKFRGMRDGQYKPKEAFLRMKMDIKSPNPQMWDLAAYRVLNKPHHRTGDKWIIYPTYDFTHCLCDSFENITHSLCTVEFFLSRTSYEWLNQRLVEYQPMQREYGRLSIEGSVLSKRKLKELVDKRIVRGWDDPRLHELIPPTTLIGIRRRGCPPGAILEFVNELGVTTANSIIQMSRFEQTIRRYLERTVPRLMLVLDPVPVVIENEDDFEGTELTIPFSPKTPAMGDHKIKFSRTVYIDRSDFREVDSKDYFRLAPGKTVGLLQAPFPITATGFTKDEITGLVTEIKAVFDRSGKKPKTFIQWVPAQSAGSKTCEVRLYNSLFKSENPSGAEGGFLNDLNPESEIIYPNAMIESGFDEVRKRAPWPEAAGEDKLGKGGPESVRFQGMRVAYFAMDSDSTDDKIVLNRIVSLKEDKEKS</sequence>
<comment type="similarity">
    <text evidence="1 9">Belongs to the class-I aminoacyl-tRNA synthetase family.</text>
</comment>
<dbReference type="GO" id="GO:0005829">
    <property type="term" value="C:cytosol"/>
    <property type="evidence" value="ECO:0007669"/>
    <property type="project" value="TreeGrafter"/>
</dbReference>
<feature type="domain" description="Glutamyl/glutaminyl-tRNA synthetase class Ib anti-codon binding" evidence="12">
    <location>
        <begin position="433"/>
        <end position="533"/>
    </location>
</feature>
<dbReference type="Pfam" id="PF00749">
    <property type="entry name" value="tRNA-synt_1c"/>
    <property type="match status" value="1"/>
</dbReference>
<feature type="region of interest" description="Disordered" evidence="10">
    <location>
        <begin position="1"/>
        <end position="90"/>
    </location>
</feature>
<dbReference type="GO" id="GO:0005524">
    <property type="term" value="F:ATP binding"/>
    <property type="evidence" value="ECO:0007669"/>
    <property type="project" value="UniProtKB-KW"/>
</dbReference>
<dbReference type="PANTHER" id="PTHR43097:SF4">
    <property type="entry name" value="GLUTAMINE--TRNA LIGASE"/>
    <property type="match status" value="1"/>
</dbReference>
<organism evidence="14 15">
    <name type="scientific">Triangularia setosa</name>
    <dbReference type="NCBI Taxonomy" id="2587417"/>
    <lineage>
        <taxon>Eukaryota</taxon>
        <taxon>Fungi</taxon>
        <taxon>Dikarya</taxon>
        <taxon>Ascomycota</taxon>
        <taxon>Pezizomycotina</taxon>
        <taxon>Sordariomycetes</taxon>
        <taxon>Sordariomycetidae</taxon>
        <taxon>Sordariales</taxon>
        <taxon>Podosporaceae</taxon>
        <taxon>Triangularia</taxon>
    </lineage>
</organism>
<keyword evidence="5 9" id="KW-0067">ATP-binding</keyword>
<gene>
    <name evidence="14" type="ORF">QBC36DRAFT_357131</name>
</gene>
<dbReference type="InterPro" id="IPR000924">
    <property type="entry name" value="Glu/Gln-tRNA-synth"/>
</dbReference>
<dbReference type="PANTHER" id="PTHR43097">
    <property type="entry name" value="GLUTAMINE-TRNA LIGASE"/>
    <property type="match status" value="1"/>
</dbReference>
<dbReference type="Pfam" id="PF03950">
    <property type="entry name" value="tRNA-synt_1c_C"/>
    <property type="match status" value="1"/>
</dbReference>
<accession>A0AAN7A590</accession>
<evidence type="ECO:0000259" key="11">
    <source>
        <dbReference type="Pfam" id="PF00749"/>
    </source>
</evidence>
<reference evidence="14" key="1">
    <citation type="journal article" date="2023" name="Mol. Phylogenet. Evol.">
        <title>Genome-scale phylogeny and comparative genomics of the fungal order Sordariales.</title>
        <authorList>
            <person name="Hensen N."/>
            <person name="Bonometti L."/>
            <person name="Westerberg I."/>
            <person name="Brannstrom I.O."/>
            <person name="Guillou S."/>
            <person name="Cros-Aarteil S."/>
            <person name="Calhoun S."/>
            <person name="Haridas S."/>
            <person name="Kuo A."/>
            <person name="Mondo S."/>
            <person name="Pangilinan J."/>
            <person name="Riley R."/>
            <person name="LaButti K."/>
            <person name="Andreopoulos B."/>
            <person name="Lipzen A."/>
            <person name="Chen C."/>
            <person name="Yan M."/>
            <person name="Daum C."/>
            <person name="Ng V."/>
            <person name="Clum A."/>
            <person name="Steindorff A."/>
            <person name="Ohm R.A."/>
            <person name="Martin F."/>
            <person name="Silar P."/>
            <person name="Natvig D.O."/>
            <person name="Lalanne C."/>
            <person name="Gautier V."/>
            <person name="Ament-Velasquez S.L."/>
            <person name="Kruys A."/>
            <person name="Hutchinson M.I."/>
            <person name="Powell A.J."/>
            <person name="Barry K."/>
            <person name="Miller A.N."/>
            <person name="Grigoriev I.V."/>
            <person name="Debuchy R."/>
            <person name="Gladieux P."/>
            <person name="Hiltunen Thoren M."/>
            <person name="Johannesson H."/>
        </authorList>
    </citation>
    <scope>NUCLEOTIDE SEQUENCE</scope>
    <source>
        <strain evidence="14">CBS 892.96</strain>
    </source>
</reference>
<evidence type="ECO:0000259" key="13">
    <source>
        <dbReference type="Pfam" id="PF20974"/>
    </source>
</evidence>
<evidence type="ECO:0000313" key="15">
    <source>
        <dbReference type="Proteomes" id="UP001302321"/>
    </source>
</evidence>
<dbReference type="InterPro" id="IPR001412">
    <property type="entry name" value="aa-tRNA-synth_I_CS"/>
</dbReference>
<dbReference type="Gene3D" id="2.40.240.10">
    <property type="entry name" value="Ribosomal Protein L25, Chain P"/>
    <property type="match status" value="2"/>
</dbReference>
<dbReference type="Gene3D" id="3.40.50.620">
    <property type="entry name" value="HUPs"/>
    <property type="match status" value="1"/>
</dbReference>
<dbReference type="GO" id="GO:0004819">
    <property type="term" value="F:glutamine-tRNA ligase activity"/>
    <property type="evidence" value="ECO:0007669"/>
    <property type="project" value="UniProtKB-EC"/>
</dbReference>
<evidence type="ECO:0000256" key="8">
    <source>
        <dbReference type="ARBA" id="ARBA00048270"/>
    </source>
</evidence>
<dbReference type="AlphaFoldDB" id="A0AAN7A590"/>
<evidence type="ECO:0000259" key="12">
    <source>
        <dbReference type="Pfam" id="PF03950"/>
    </source>
</evidence>
<dbReference type="InterPro" id="IPR020059">
    <property type="entry name" value="Glu/Gln-tRNA-synth_Ib_codon-bd"/>
</dbReference>
<dbReference type="InterPro" id="IPR050132">
    <property type="entry name" value="Gln/Glu-tRNA_Ligase"/>
</dbReference>
<feature type="domain" description="Glutamyl/glutaminyl-tRNA synthetase class Ib catalytic" evidence="11">
    <location>
        <begin position="114"/>
        <end position="428"/>
    </location>
</feature>
<keyword evidence="15" id="KW-1185">Reference proteome</keyword>
<dbReference type="InterPro" id="IPR004514">
    <property type="entry name" value="Gln-tRNA-synth"/>
</dbReference>
<dbReference type="InterPro" id="IPR011035">
    <property type="entry name" value="Ribosomal_bL25/Gln-tRNA_synth"/>
</dbReference>
<evidence type="ECO:0000313" key="14">
    <source>
        <dbReference type="EMBL" id="KAK4174533.1"/>
    </source>
</evidence>
<reference evidence="14" key="2">
    <citation type="submission" date="2023-05" db="EMBL/GenBank/DDBJ databases">
        <authorList>
            <consortium name="Lawrence Berkeley National Laboratory"/>
            <person name="Steindorff A."/>
            <person name="Hensen N."/>
            <person name="Bonometti L."/>
            <person name="Westerberg I."/>
            <person name="Brannstrom I.O."/>
            <person name="Guillou S."/>
            <person name="Cros-Aarteil S."/>
            <person name="Calhoun S."/>
            <person name="Haridas S."/>
            <person name="Kuo A."/>
            <person name="Mondo S."/>
            <person name="Pangilinan J."/>
            <person name="Riley R."/>
            <person name="Labutti K."/>
            <person name="Andreopoulos B."/>
            <person name="Lipzen A."/>
            <person name="Chen C."/>
            <person name="Yanf M."/>
            <person name="Daum C."/>
            <person name="Ng V."/>
            <person name="Clum A."/>
            <person name="Ohm R."/>
            <person name="Martin F."/>
            <person name="Silar P."/>
            <person name="Natvig D."/>
            <person name="Lalanne C."/>
            <person name="Gautier V."/>
            <person name="Ament-Velasquez S.L."/>
            <person name="Kruys A."/>
            <person name="Hutchinson M.I."/>
            <person name="Powell A.J."/>
            <person name="Barry K."/>
            <person name="Miller A.N."/>
            <person name="Grigoriev I.V."/>
            <person name="Debuchy R."/>
            <person name="Gladieux P."/>
            <person name="Thoren M.H."/>
            <person name="Johannesson H."/>
        </authorList>
    </citation>
    <scope>NUCLEOTIDE SEQUENCE</scope>
    <source>
        <strain evidence="14">CBS 892.96</strain>
    </source>
</reference>
<proteinExistence type="inferred from homology"/>
<evidence type="ECO:0000256" key="5">
    <source>
        <dbReference type="ARBA" id="ARBA00022840"/>
    </source>
</evidence>
<keyword evidence="3 9" id="KW-0436">Ligase</keyword>